<comment type="caution">
    <text evidence="3">The sequence shown here is derived from an EMBL/GenBank/DDBJ whole genome shotgun (WGS) entry which is preliminary data.</text>
</comment>
<dbReference type="EMBL" id="JAJFAZ020000004">
    <property type="protein sequence ID" value="KAI5335041.1"/>
    <property type="molecule type" value="Genomic_DNA"/>
</dbReference>
<proteinExistence type="predicted"/>
<evidence type="ECO:0000259" key="2">
    <source>
        <dbReference type="Pfam" id="PF20167"/>
    </source>
</evidence>
<feature type="compositionally biased region" description="Low complexity" evidence="1">
    <location>
        <begin position="260"/>
        <end position="269"/>
    </location>
</feature>
<feature type="domain" description="Putative plant transposon protein" evidence="2">
    <location>
        <begin position="75"/>
        <end position="205"/>
    </location>
</feature>
<reference evidence="3 4" key="1">
    <citation type="journal article" date="2022" name="G3 (Bethesda)">
        <title>Whole-genome sequence and methylome profiling of the almond [Prunus dulcis (Mill.) D.A. Webb] cultivar 'Nonpareil'.</title>
        <authorList>
            <person name="D'Amico-Willman K.M."/>
            <person name="Ouma W.Z."/>
            <person name="Meulia T."/>
            <person name="Sideli G.M."/>
            <person name="Gradziel T.M."/>
            <person name="Fresnedo-Ramirez J."/>
        </authorList>
    </citation>
    <scope>NUCLEOTIDE SEQUENCE [LARGE SCALE GENOMIC DNA]</scope>
    <source>
        <strain evidence="3">Clone GOH B32 T37-40</strain>
    </source>
</reference>
<feature type="region of interest" description="Disordered" evidence="1">
    <location>
        <begin position="246"/>
        <end position="269"/>
    </location>
</feature>
<sequence length="269" mass="30067">MSVSSKLRSSTRKASSSQMASDPLVTIGGLSKFTSPKASKFFSLVSKRQFVLEHRYILGDLYLSDMSCDDALFTHYQLHKLNSISCRFNASMVHELYSNFPCIPTHTKYRVSVRHIMVLLNPHVIDRSITYVDPFVPLTAKDLPLKSYLKPMYKFLWDFVRRNILSTANNSNPTLFGCQLMLSLINKDPVPLGEIIFHAICSKSRSHGKIQGDSSSSSSITHKKILHYECKIQYLKGLLHNDPPVAAPSIDSADSEFASEDSAGSAELS</sequence>
<accession>A0AAD4W3R2</accession>
<evidence type="ECO:0000256" key="1">
    <source>
        <dbReference type="SAM" id="MobiDB-lite"/>
    </source>
</evidence>
<evidence type="ECO:0000313" key="3">
    <source>
        <dbReference type="EMBL" id="KAI5335041.1"/>
    </source>
</evidence>
<dbReference type="InterPro" id="IPR046796">
    <property type="entry name" value="Transposase_32_dom"/>
</dbReference>
<evidence type="ECO:0000313" key="4">
    <source>
        <dbReference type="Proteomes" id="UP001054821"/>
    </source>
</evidence>
<protein>
    <recommendedName>
        <fullName evidence="2">Putative plant transposon protein domain-containing protein</fullName>
    </recommendedName>
</protein>
<dbReference type="Pfam" id="PF20167">
    <property type="entry name" value="Transposase_32"/>
    <property type="match status" value="1"/>
</dbReference>
<gene>
    <name evidence="3" type="ORF">L3X38_025174</name>
</gene>
<keyword evidence="4" id="KW-1185">Reference proteome</keyword>
<organism evidence="3 4">
    <name type="scientific">Prunus dulcis</name>
    <name type="common">Almond</name>
    <name type="synonym">Amygdalus dulcis</name>
    <dbReference type="NCBI Taxonomy" id="3755"/>
    <lineage>
        <taxon>Eukaryota</taxon>
        <taxon>Viridiplantae</taxon>
        <taxon>Streptophyta</taxon>
        <taxon>Embryophyta</taxon>
        <taxon>Tracheophyta</taxon>
        <taxon>Spermatophyta</taxon>
        <taxon>Magnoliopsida</taxon>
        <taxon>eudicotyledons</taxon>
        <taxon>Gunneridae</taxon>
        <taxon>Pentapetalae</taxon>
        <taxon>rosids</taxon>
        <taxon>fabids</taxon>
        <taxon>Rosales</taxon>
        <taxon>Rosaceae</taxon>
        <taxon>Amygdaloideae</taxon>
        <taxon>Amygdaleae</taxon>
        <taxon>Prunus</taxon>
    </lineage>
</organism>
<dbReference type="Proteomes" id="UP001054821">
    <property type="component" value="Chromosome 4"/>
</dbReference>
<name>A0AAD4W3R2_PRUDU</name>
<dbReference type="AlphaFoldDB" id="A0AAD4W3R2"/>